<feature type="transmembrane region" description="Helical" evidence="1">
    <location>
        <begin position="163"/>
        <end position="182"/>
    </location>
</feature>
<accession>A0A5J5G2Y2</accession>
<evidence type="ECO:0000259" key="2">
    <source>
        <dbReference type="Pfam" id="PF04993"/>
    </source>
</evidence>
<keyword evidence="5" id="KW-1185">Reference proteome</keyword>
<dbReference type="InterPro" id="IPR007076">
    <property type="entry name" value="TfoX_N"/>
</dbReference>
<keyword evidence="1" id="KW-0472">Membrane</keyword>
<dbReference type="PANTHER" id="PTHR36121">
    <property type="entry name" value="PROTEIN SXY"/>
    <property type="match status" value="1"/>
</dbReference>
<sequence length="209" mass="23708">MKQLCEKRILQSKHYFASLGDITSRSQFGGYSIAADKVIFALVSSGELYLRGSKPCEGYFLARNMSSLIYTKRGIPVPLKYYCVDQSLWDNPIQLLDLARISLENARRDRESKNLRGRLKDLPNINHDIERLLWKAGIRNIDELHQHGARESYLKLKAIRKDLGVNILLALAGAICGTHLAALPPGIRTELLEWYETNTPAPPSRGYKR</sequence>
<dbReference type="AlphaFoldDB" id="A0A5J5G2Y2"/>
<dbReference type="InterPro" id="IPR026256">
    <property type="entry name" value="TfoX-like_gammaprotbact"/>
</dbReference>
<dbReference type="PANTHER" id="PTHR36121:SF1">
    <property type="entry name" value="PROTEIN SXY"/>
    <property type="match status" value="1"/>
</dbReference>
<evidence type="ECO:0000313" key="5">
    <source>
        <dbReference type="Proteomes" id="UP000335415"/>
    </source>
</evidence>
<keyword evidence="1" id="KW-0812">Transmembrane</keyword>
<dbReference type="Gene3D" id="3.30.1460.30">
    <property type="entry name" value="YgaC/TfoX-N like chaperone"/>
    <property type="match status" value="1"/>
</dbReference>
<dbReference type="SUPFAM" id="SSF159894">
    <property type="entry name" value="YgaC/TfoX-N like"/>
    <property type="match status" value="1"/>
</dbReference>
<dbReference type="RefSeq" id="WP_150434428.1">
    <property type="nucleotide sequence ID" value="NZ_VYKJ01000003.1"/>
</dbReference>
<protein>
    <submittedName>
        <fullName evidence="4">TfoX/Sxy family DNA transformation protein</fullName>
    </submittedName>
</protein>
<keyword evidence="1" id="KW-1133">Transmembrane helix</keyword>
<dbReference type="EMBL" id="VYKJ01000003">
    <property type="protein sequence ID" value="KAA9001156.1"/>
    <property type="molecule type" value="Genomic_DNA"/>
</dbReference>
<dbReference type="OrthoDB" id="4225809at2"/>
<reference evidence="4 5" key="1">
    <citation type="submission" date="2019-09" db="EMBL/GenBank/DDBJ databases">
        <authorList>
            <person name="Li Y."/>
        </authorList>
    </citation>
    <scope>NUCLEOTIDE SEQUENCE [LARGE SCALE GENOMIC DNA]</scope>
    <source>
        <strain evidence="4 5">L3-3HA</strain>
    </source>
</reference>
<comment type="caution">
    <text evidence="4">The sequence shown here is derived from an EMBL/GenBank/DDBJ whole genome shotgun (WGS) entry which is preliminary data.</text>
</comment>
<name>A0A5J5G2Y2_9GAMM</name>
<dbReference type="InterPro" id="IPR007077">
    <property type="entry name" value="TfoX_C"/>
</dbReference>
<feature type="domain" description="TfoX N-terminal" evidence="2">
    <location>
        <begin position="15"/>
        <end position="106"/>
    </location>
</feature>
<dbReference type="PIRSF" id="PIRSF028788">
    <property type="entry name" value="TfoX_Sxy"/>
    <property type="match status" value="1"/>
</dbReference>
<evidence type="ECO:0000313" key="4">
    <source>
        <dbReference type="EMBL" id="KAA9001156.1"/>
    </source>
</evidence>
<dbReference type="Pfam" id="PF04994">
    <property type="entry name" value="TfoX_C"/>
    <property type="match status" value="1"/>
</dbReference>
<proteinExistence type="predicted"/>
<dbReference type="Pfam" id="PF04993">
    <property type="entry name" value="TfoX_N"/>
    <property type="match status" value="1"/>
</dbReference>
<gene>
    <name evidence="4" type="ORF">FJU30_07865</name>
</gene>
<dbReference type="Gene3D" id="1.10.150.20">
    <property type="entry name" value="5' to 3' exonuclease, C-terminal subdomain"/>
    <property type="match status" value="1"/>
</dbReference>
<feature type="domain" description="TfoX C-terminal" evidence="3">
    <location>
        <begin position="118"/>
        <end position="195"/>
    </location>
</feature>
<evidence type="ECO:0000259" key="3">
    <source>
        <dbReference type="Pfam" id="PF04994"/>
    </source>
</evidence>
<organism evidence="4 5">
    <name type="scientific">Affinibrenneria salicis</name>
    <dbReference type="NCBI Taxonomy" id="2590031"/>
    <lineage>
        <taxon>Bacteria</taxon>
        <taxon>Pseudomonadati</taxon>
        <taxon>Pseudomonadota</taxon>
        <taxon>Gammaproteobacteria</taxon>
        <taxon>Enterobacterales</taxon>
        <taxon>Pectobacteriaceae</taxon>
        <taxon>Affinibrenneria</taxon>
    </lineage>
</organism>
<evidence type="ECO:0000256" key="1">
    <source>
        <dbReference type="SAM" id="Phobius"/>
    </source>
</evidence>
<dbReference type="InterPro" id="IPR047525">
    <property type="entry name" value="TfoX-like"/>
</dbReference>
<dbReference type="Proteomes" id="UP000335415">
    <property type="component" value="Unassembled WGS sequence"/>
</dbReference>
<dbReference type="GO" id="GO:0030420">
    <property type="term" value="P:establishment of competence for transformation"/>
    <property type="evidence" value="ECO:0007669"/>
    <property type="project" value="InterPro"/>
</dbReference>